<gene>
    <name evidence="2" type="ORF">C8E87_5622</name>
</gene>
<comment type="caution">
    <text evidence="2">The sequence shown here is derived from an EMBL/GenBank/DDBJ whole genome shotgun (WGS) entry which is preliminary data.</text>
</comment>
<reference evidence="2 3" key="1">
    <citation type="submission" date="2019-03" db="EMBL/GenBank/DDBJ databases">
        <title>Sequencing the genomes of 1000 actinobacteria strains.</title>
        <authorList>
            <person name="Klenk H.-P."/>
        </authorList>
    </citation>
    <scope>NUCLEOTIDE SEQUENCE [LARGE SCALE GENOMIC DNA]</scope>
    <source>
        <strain evidence="2 3">DSM 43805</strain>
    </source>
</reference>
<organism evidence="2 3">
    <name type="scientific">Paractinoplanes brasiliensis</name>
    <dbReference type="NCBI Taxonomy" id="52695"/>
    <lineage>
        <taxon>Bacteria</taxon>
        <taxon>Bacillati</taxon>
        <taxon>Actinomycetota</taxon>
        <taxon>Actinomycetes</taxon>
        <taxon>Micromonosporales</taxon>
        <taxon>Micromonosporaceae</taxon>
        <taxon>Paractinoplanes</taxon>
    </lineage>
</organism>
<evidence type="ECO:0000256" key="1">
    <source>
        <dbReference type="SAM" id="MobiDB-lite"/>
    </source>
</evidence>
<protein>
    <submittedName>
        <fullName evidence="2">Uncharacterized protein</fullName>
    </submittedName>
</protein>
<keyword evidence="3" id="KW-1185">Reference proteome</keyword>
<dbReference type="Proteomes" id="UP000294901">
    <property type="component" value="Unassembled WGS sequence"/>
</dbReference>
<accession>A0A4R6JZK7</accession>
<feature type="region of interest" description="Disordered" evidence="1">
    <location>
        <begin position="58"/>
        <end position="77"/>
    </location>
</feature>
<dbReference type="EMBL" id="SNWR01000001">
    <property type="protein sequence ID" value="TDO41867.1"/>
    <property type="molecule type" value="Genomic_DNA"/>
</dbReference>
<evidence type="ECO:0000313" key="3">
    <source>
        <dbReference type="Proteomes" id="UP000294901"/>
    </source>
</evidence>
<name>A0A4R6JZK7_9ACTN</name>
<sequence length="119" mass="12302">MRGGRSRWARVRPQRLPALVMILLALSAGVLVSAGSAHHTTGTAEATTVADAAVVQAPLDHEHHHGSEWTPTPSHRLHPVATVAAVSAAPARPEADVVPVDESFAAAPPPLALSGVLRV</sequence>
<proteinExistence type="predicted"/>
<dbReference type="AlphaFoldDB" id="A0A4R6JZK7"/>
<evidence type="ECO:0000313" key="2">
    <source>
        <dbReference type="EMBL" id="TDO41867.1"/>
    </source>
</evidence>